<keyword evidence="2" id="KW-1185">Reference proteome</keyword>
<sequence>MRPILALLAGAVLASALQLLPPATSTLSNSSAGGPFDLASIPKTIYIDRAFASVADSEGLTLIPPTAYAFAQTFSQDLSQLTGSNWTLQLVDGRPTNGRGIFLGGLSGSSAQLAYENGTPTEEGYELTVSSNRVYIGGAGARGMWWGTRTLLQQILVSNGSIPATHLVDAPAYATRGFMLDAGRKWYSPSFLKELCTYASFFKLSEFHYHLSDNYPLNRGRNETWTDVYSHFSLLPEDESLHGIIERPNETLSRTDFADFQQHCASRGVTVIPEIEAPGHCLYLTKWKPEMALDKKDLLNLSHPEAIPTVKSIWAEFLPWFETKEVHIGADEYDSTLADDYITFVNEMSDFINSTSGKKIRIWGTEEPSENLTISKDVIIQHWQYGQSDPIALQADGYDIINSEDWWAYMSLKNDHMPINPAPYPQFFNETRVLNFANQPGWQWTPADYNPVNTTLQLPAGARGNKGAILAAWNDNGPDATTQLEAYYAMRRGIPLTGARAWSGSRGPALPSPSTFSAAVDFFSPRIPGQNLDRRIPTTNNSTTVLDWTRAPTDPDIVDLGLGSLGMNHTLRLSARGPFALRGPDTALALQADGALTFSTADGWAYPLRAVAAADALALDPGQPGRVWVNATASTHAVVRVEVPAEVVVVTEVLGGSRVWVDGVFVGRFEVFVYGGRNTQFSWSQMAFVAPLGRVEGSGLVGVRAVDGVEGLGMQV</sequence>
<dbReference type="Proteomes" id="UP001165186">
    <property type="component" value="Unassembled WGS sequence"/>
</dbReference>
<organism evidence="1 2">
    <name type="scientific">Neofusicoccum parvum</name>
    <dbReference type="NCBI Taxonomy" id="310453"/>
    <lineage>
        <taxon>Eukaryota</taxon>
        <taxon>Fungi</taxon>
        <taxon>Dikarya</taxon>
        <taxon>Ascomycota</taxon>
        <taxon>Pezizomycotina</taxon>
        <taxon>Dothideomycetes</taxon>
        <taxon>Dothideomycetes incertae sedis</taxon>
        <taxon>Botryosphaeriales</taxon>
        <taxon>Botryosphaeriaceae</taxon>
        <taxon>Neofusicoccum</taxon>
    </lineage>
</organism>
<evidence type="ECO:0000313" key="2">
    <source>
        <dbReference type="Proteomes" id="UP001165186"/>
    </source>
</evidence>
<proteinExistence type="predicted"/>
<evidence type="ECO:0000313" key="1">
    <source>
        <dbReference type="EMBL" id="GME27546.1"/>
    </source>
</evidence>
<name>A0ACB5S451_9PEZI</name>
<gene>
    <name evidence="1" type="primary">g2901</name>
    <name evidence="1" type="ORF">NpPPO83_00002901</name>
</gene>
<protein>
    <submittedName>
        <fullName evidence="1">Beta-hexosaminidase</fullName>
    </submittedName>
</protein>
<comment type="caution">
    <text evidence="1">The sequence shown here is derived from an EMBL/GenBank/DDBJ whole genome shotgun (WGS) entry which is preliminary data.</text>
</comment>
<accession>A0ACB5S451</accession>
<dbReference type="EMBL" id="BSXG01000038">
    <property type="protein sequence ID" value="GME27546.1"/>
    <property type="molecule type" value="Genomic_DNA"/>
</dbReference>
<reference evidence="1" key="1">
    <citation type="submission" date="2024-09" db="EMBL/GenBank/DDBJ databases">
        <title>Draft Genome Sequences of Neofusicoccum parvum.</title>
        <authorList>
            <person name="Ashida A."/>
            <person name="Camagna M."/>
            <person name="Tanaka A."/>
            <person name="Takemoto D."/>
        </authorList>
    </citation>
    <scope>NUCLEOTIDE SEQUENCE</scope>
    <source>
        <strain evidence="1">PPO83</strain>
    </source>
</reference>